<dbReference type="AlphaFoldDB" id="A0A8H4RVD5"/>
<feature type="compositionally biased region" description="Low complexity" evidence="1">
    <location>
        <begin position="26"/>
        <end position="35"/>
    </location>
</feature>
<sequence length="137" mass="14248">MAGGAGNQRARQGAAPPSRPPPQQAPAPQQHQQAQGSDGKYDGPGEARQNPFGKGMGCDPARSSGPAATGGSSVITNRRVELPSAAYRLDGGSVSLPISNRLFLLLRVLHSNLQVAVLKTINKSTYPKLSPRVIAEA</sequence>
<name>A0A8H4RVD5_9HELO</name>
<feature type="region of interest" description="Disordered" evidence="1">
    <location>
        <begin position="1"/>
        <end position="76"/>
    </location>
</feature>
<reference evidence="2 3" key="1">
    <citation type="submission" date="2020-03" db="EMBL/GenBank/DDBJ databases">
        <title>Draft Genome Sequence of Cudoniella acicularis.</title>
        <authorList>
            <person name="Buettner E."/>
            <person name="Kellner H."/>
        </authorList>
    </citation>
    <scope>NUCLEOTIDE SEQUENCE [LARGE SCALE GENOMIC DNA]</scope>
    <source>
        <strain evidence="2 3">DSM 108380</strain>
    </source>
</reference>
<proteinExistence type="predicted"/>
<feature type="compositionally biased region" description="Low complexity" evidence="1">
    <location>
        <begin position="7"/>
        <end position="16"/>
    </location>
</feature>
<organism evidence="2 3">
    <name type="scientific">Cudoniella acicularis</name>
    <dbReference type="NCBI Taxonomy" id="354080"/>
    <lineage>
        <taxon>Eukaryota</taxon>
        <taxon>Fungi</taxon>
        <taxon>Dikarya</taxon>
        <taxon>Ascomycota</taxon>
        <taxon>Pezizomycotina</taxon>
        <taxon>Leotiomycetes</taxon>
        <taxon>Helotiales</taxon>
        <taxon>Tricladiaceae</taxon>
        <taxon>Cudoniella</taxon>
    </lineage>
</organism>
<keyword evidence="3" id="KW-1185">Reference proteome</keyword>
<dbReference type="Proteomes" id="UP000566819">
    <property type="component" value="Unassembled WGS sequence"/>
</dbReference>
<evidence type="ECO:0000256" key="1">
    <source>
        <dbReference type="SAM" id="MobiDB-lite"/>
    </source>
</evidence>
<comment type="caution">
    <text evidence="2">The sequence shown here is derived from an EMBL/GenBank/DDBJ whole genome shotgun (WGS) entry which is preliminary data.</text>
</comment>
<dbReference type="OrthoDB" id="3560195at2759"/>
<accession>A0A8H4RVD5</accession>
<protein>
    <submittedName>
        <fullName evidence="2">Uncharacterized protein</fullName>
    </submittedName>
</protein>
<evidence type="ECO:0000313" key="3">
    <source>
        <dbReference type="Proteomes" id="UP000566819"/>
    </source>
</evidence>
<evidence type="ECO:0000313" key="2">
    <source>
        <dbReference type="EMBL" id="KAF4636138.1"/>
    </source>
</evidence>
<gene>
    <name evidence="2" type="ORF">G7Y89_g1933</name>
</gene>
<dbReference type="EMBL" id="JAAMPI010000080">
    <property type="protein sequence ID" value="KAF4636138.1"/>
    <property type="molecule type" value="Genomic_DNA"/>
</dbReference>